<comment type="caution">
    <text evidence="2">The sequence shown here is derived from an EMBL/GenBank/DDBJ whole genome shotgun (WGS) entry which is preliminary data.</text>
</comment>
<reference evidence="2 3" key="1">
    <citation type="journal article" date="2020" name="IScience">
        <title>Genome Sequencing of the Endangered Kingdonia uniflora (Circaeasteraceae, Ranunculales) Reveals Potential Mechanisms of Evolutionary Specialization.</title>
        <authorList>
            <person name="Sun Y."/>
            <person name="Deng T."/>
            <person name="Zhang A."/>
            <person name="Moore M.J."/>
            <person name="Landis J.B."/>
            <person name="Lin N."/>
            <person name="Zhang H."/>
            <person name="Zhang X."/>
            <person name="Huang J."/>
            <person name="Zhang X."/>
            <person name="Sun H."/>
            <person name="Wang H."/>
        </authorList>
    </citation>
    <scope>NUCLEOTIDE SEQUENCE [LARGE SCALE GENOMIC DNA]</scope>
    <source>
        <strain evidence="2">TB1705</strain>
        <tissue evidence="2">Leaf</tissue>
    </source>
</reference>
<protein>
    <recommendedName>
        <fullName evidence="4">CBS domain-containing protein</fullName>
    </recommendedName>
</protein>
<dbReference type="EMBL" id="JACGCM010002752">
    <property type="protein sequence ID" value="KAF6136274.1"/>
    <property type="molecule type" value="Genomic_DNA"/>
</dbReference>
<dbReference type="GO" id="GO:0005737">
    <property type="term" value="C:cytoplasm"/>
    <property type="evidence" value="ECO:0007669"/>
    <property type="project" value="TreeGrafter"/>
</dbReference>
<dbReference type="InterPro" id="IPR046342">
    <property type="entry name" value="CBS_dom_sf"/>
</dbReference>
<evidence type="ECO:0000313" key="2">
    <source>
        <dbReference type="EMBL" id="KAF6136274.1"/>
    </source>
</evidence>
<dbReference type="GO" id="GO:0030026">
    <property type="term" value="P:intracellular manganese ion homeostasis"/>
    <property type="evidence" value="ECO:0007669"/>
    <property type="project" value="TreeGrafter"/>
</dbReference>
<proteinExistence type="predicted"/>
<keyword evidence="3" id="KW-1185">Reference proteome</keyword>
<dbReference type="PANTHER" id="PTHR12064">
    <property type="entry name" value="METAL TRANSPORTER CNNM"/>
    <property type="match status" value="1"/>
</dbReference>
<dbReference type="AlphaFoldDB" id="A0A7J7L155"/>
<dbReference type="Gene3D" id="3.10.580.10">
    <property type="entry name" value="CBS-domain"/>
    <property type="match status" value="1"/>
</dbReference>
<organism evidence="2 3">
    <name type="scientific">Kingdonia uniflora</name>
    <dbReference type="NCBI Taxonomy" id="39325"/>
    <lineage>
        <taxon>Eukaryota</taxon>
        <taxon>Viridiplantae</taxon>
        <taxon>Streptophyta</taxon>
        <taxon>Embryophyta</taxon>
        <taxon>Tracheophyta</taxon>
        <taxon>Spermatophyta</taxon>
        <taxon>Magnoliopsida</taxon>
        <taxon>Ranunculales</taxon>
        <taxon>Circaeasteraceae</taxon>
        <taxon>Kingdonia</taxon>
    </lineage>
</organism>
<dbReference type="InterPro" id="IPR045095">
    <property type="entry name" value="ACDP"/>
</dbReference>
<evidence type="ECO:0008006" key="4">
    <source>
        <dbReference type="Google" id="ProtNLM"/>
    </source>
</evidence>
<evidence type="ECO:0000313" key="3">
    <source>
        <dbReference type="Proteomes" id="UP000541444"/>
    </source>
</evidence>
<dbReference type="Proteomes" id="UP000541444">
    <property type="component" value="Unassembled WGS sequence"/>
</dbReference>
<gene>
    <name evidence="2" type="ORF">GIB67_042759</name>
</gene>
<dbReference type="PANTHER" id="PTHR12064:SF76">
    <property type="entry name" value="CNNM TRANSMEMBRANE DOMAIN-CONTAINING PROTEIN"/>
    <property type="match status" value="1"/>
</dbReference>
<dbReference type="GO" id="GO:0010960">
    <property type="term" value="P:magnesium ion homeostasis"/>
    <property type="evidence" value="ECO:0007669"/>
    <property type="project" value="InterPro"/>
</dbReference>
<feature type="region of interest" description="Disordered" evidence="1">
    <location>
        <begin position="252"/>
        <end position="276"/>
    </location>
</feature>
<dbReference type="SUPFAM" id="SSF54631">
    <property type="entry name" value="CBS-domain pair"/>
    <property type="match status" value="1"/>
</dbReference>
<name>A0A7J7L155_9MAGN</name>
<sequence>MKRECPNPRKHFALLTQNLHDHIDEALQEMWGKDLEEETVNAAGKGGDLSHDETTIIAGALELTEKTAKDAMTPISKAFSLDLGGTLDLPMLNSIMTMGHSRVPVYSGMPTNIIGIILVKNLLTVDPNDAVPLKKMTLRKIPRCAIRTSCSVMRDYAVGIIEETFSVVALPNTYSMTPHEYPGLSGCRSSIRGSIPLARRASADGWVSENLPLYDILNEFQKGQSHIAVVIRDLSETKETLNKTKEVKHIKAKKRKGPQNETAIKEESDGVSSNAAAQNSGVKVEFNDFQTAVTSKDGDPRPISCFSTSPGLKKRHRGCSHCILDVGNYPIPEFSPNEEVVGVITMEDVIEELLQEMLAPPSLQKENGFCICLNDSLRMSSSPCPLDVF</sequence>
<evidence type="ECO:0000256" key="1">
    <source>
        <dbReference type="SAM" id="MobiDB-lite"/>
    </source>
</evidence>
<accession>A0A7J7L155</accession>
<dbReference type="OrthoDB" id="5353557at2759"/>